<feature type="domain" description="DHHA1" evidence="1">
    <location>
        <begin position="207"/>
        <end position="279"/>
    </location>
</feature>
<organism evidence="2">
    <name type="scientific">mine drainage metagenome</name>
    <dbReference type="NCBI Taxonomy" id="410659"/>
    <lineage>
        <taxon>unclassified sequences</taxon>
        <taxon>metagenomes</taxon>
        <taxon>ecological metagenomes</taxon>
    </lineage>
</organism>
<dbReference type="GO" id="GO:0003676">
    <property type="term" value="F:nucleic acid binding"/>
    <property type="evidence" value="ECO:0007669"/>
    <property type="project" value="InterPro"/>
</dbReference>
<dbReference type="PANTHER" id="PTHR42146">
    <property type="entry name" value="3',5'-CYCLIC-NUCLEOTIDE PHOSPHODIESTERASE"/>
    <property type="match status" value="1"/>
</dbReference>
<comment type="caution">
    <text evidence="2">The sequence shown here is derived from an EMBL/GenBank/DDBJ whole genome shotgun (WGS) entry which is preliminary data.</text>
</comment>
<dbReference type="AlphaFoldDB" id="T1AQJ9"/>
<gene>
    <name evidence="2" type="ORF">B2A_10071</name>
</gene>
<proteinExistence type="predicted"/>
<sequence length="292" mass="32021">TINEIIKVFDSLNLRDAIIIVSDFSSNQANTAAMEKFVSKQKDVGNMVLWLDHHPWSDEAISTMSKGLDYGIAGENKLYCATEIIYKVLCETLDDDKTGKTIADHAHIADFNLALPPPADDTSPNISLAINYYTHINKGELSSGLRGIVEDVANCNYESPGIASATGRYRETARVEFERLKNNLTTLNTYGIKTVIGFGRFMHATSVCGTLHTLTGADLVLYVRTDENAVSARSWGDVDCSKIAIKMRGGGHPHAAAFRIDNFKGIDTIEGQQEFIKMISPMIELSVSHDSA</sequence>
<reference evidence="2" key="1">
    <citation type="submission" date="2013-08" db="EMBL/GenBank/DDBJ databases">
        <authorList>
            <person name="Mendez C."/>
            <person name="Richter M."/>
            <person name="Ferrer M."/>
            <person name="Sanchez J."/>
        </authorList>
    </citation>
    <scope>NUCLEOTIDE SEQUENCE</scope>
</reference>
<name>T1AQJ9_9ZZZZ</name>
<dbReference type="InterPro" id="IPR038763">
    <property type="entry name" value="DHH_sf"/>
</dbReference>
<evidence type="ECO:0000313" key="2">
    <source>
        <dbReference type="EMBL" id="EQD42999.1"/>
    </source>
</evidence>
<dbReference type="EMBL" id="AUZZ01007268">
    <property type="protein sequence ID" value="EQD42999.1"/>
    <property type="molecule type" value="Genomic_DNA"/>
</dbReference>
<protein>
    <submittedName>
        <fullName evidence="2">Phosphoesterase RecJ domain protein</fullName>
    </submittedName>
</protein>
<feature type="non-terminal residue" evidence="2">
    <location>
        <position position="1"/>
    </location>
</feature>
<dbReference type="InterPro" id="IPR003156">
    <property type="entry name" value="DHHA1_dom"/>
</dbReference>
<dbReference type="SUPFAM" id="SSF64182">
    <property type="entry name" value="DHH phosphoesterases"/>
    <property type="match status" value="1"/>
</dbReference>
<evidence type="ECO:0000259" key="1">
    <source>
        <dbReference type="Pfam" id="PF02272"/>
    </source>
</evidence>
<dbReference type="Pfam" id="PF02272">
    <property type="entry name" value="DHHA1"/>
    <property type="match status" value="1"/>
</dbReference>
<accession>T1AQJ9</accession>
<dbReference type="PANTHER" id="PTHR42146:SF1">
    <property type="entry name" value="OLIGORIBONUCLEASE NRNB"/>
    <property type="match status" value="1"/>
</dbReference>
<dbReference type="InterPro" id="IPR052968">
    <property type="entry name" value="Nucleotide_metab_enz"/>
</dbReference>
<reference evidence="2" key="2">
    <citation type="journal article" date="2014" name="ISME J.">
        <title>Microbial stratification in low pH oxic and suboxic macroscopic growths along an acid mine drainage.</title>
        <authorList>
            <person name="Mendez-Garcia C."/>
            <person name="Mesa V."/>
            <person name="Sprenger R.R."/>
            <person name="Richter M."/>
            <person name="Diez M.S."/>
            <person name="Solano J."/>
            <person name="Bargiela R."/>
            <person name="Golyshina O.V."/>
            <person name="Manteca A."/>
            <person name="Ramos J.L."/>
            <person name="Gallego J.R."/>
            <person name="Llorente I."/>
            <person name="Martins Dos Santos V.A."/>
            <person name="Jensen O.N."/>
            <person name="Pelaez A.I."/>
            <person name="Sanchez J."/>
            <person name="Ferrer M."/>
        </authorList>
    </citation>
    <scope>NUCLEOTIDE SEQUENCE</scope>
</reference>
<dbReference type="Gene3D" id="3.10.310.30">
    <property type="match status" value="1"/>
</dbReference>